<dbReference type="RefSeq" id="WP_379581190.1">
    <property type="nucleotide sequence ID" value="NZ_JBHUFV010000079.1"/>
</dbReference>
<keyword evidence="2" id="KW-0521">NADP</keyword>
<comment type="similarity">
    <text evidence="1">Belongs to the NmrA-type oxidoreductase family.</text>
</comment>
<proteinExistence type="inferred from homology"/>
<evidence type="ECO:0000256" key="2">
    <source>
        <dbReference type="ARBA" id="ARBA00022857"/>
    </source>
</evidence>
<feature type="domain" description="NmrA-like" evidence="3">
    <location>
        <begin position="2"/>
        <end position="282"/>
    </location>
</feature>
<organism evidence="4 5">
    <name type="scientific">Nonomuraea mangrovi</name>
    <dbReference type="NCBI Taxonomy" id="2316207"/>
    <lineage>
        <taxon>Bacteria</taxon>
        <taxon>Bacillati</taxon>
        <taxon>Actinomycetota</taxon>
        <taxon>Actinomycetes</taxon>
        <taxon>Streptosporangiales</taxon>
        <taxon>Streptosporangiaceae</taxon>
        <taxon>Nonomuraea</taxon>
    </lineage>
</organism>
<dbReference type="Gene3D" id="3.40.50.720">
    <property type="entry name" value="NAD(P)-binding Rossmann-like Domain"/>
    <property type="match status" value="1"/>
</dbReference>
<evidence type="ECO:0000313" key="5">
    <source>
        <dbReference type="Proteomes" id="UP001597368"/>
    </source>
</evidence>
<dbReference type="Pfam" id="PF05368">
    <property type="entry name" value="NmrA"/>
    <property type="match status" value="1"/>
</dbReference>
<dbReference type="EMBL" id="JBHUFV010000079">
    <property type="protein sequence ID" value="MFD1939105.1"/>
    <property type="molecule type" value="Genomic_DNA"/>
</dbReference>
<dbReference type="InterPro" id="IPR036291">
    <property type="entry name" value="NAD(P)-bd_dom_sf"/>
</dbReference>
<keyword evidence="5" id="KW-1185">Reference proteome</keyword>
<dbReference type="SUPFAM" id="SSF51735">
    <property type="entry name" value="NAD(P)-binding Rossmann-fold domains"/>
    <property type="match status" value="1"/>
</dbReference>
<dbReference type="Proteomes" id="UP001597368">
    <property type="component" value="Unassembled WGS sequence"/>
</dbReference>
<sequence length="296" mass="30702">MNILVIGATGAQGGSTARRLVGLGHAVSGFTRTGMGLPEGVKPAIGDLADASAVRAAFDGVTHASVLLPMVYEAPVVESYVRNIVAAATEAGVRRLVFNTGNRVPSGPTPVSAFETRRAAESVFAHSGVPTVVLRPPVYLDNLCAPWVAGPLVHAGVLAYPLPADVPVSWLSHGDLATATVAALTSPDLLSTTRLLALDLGGPDAVTGAELSAAFAAVLGRPVRYAAQDLGEFEAGLAHAFGPSTAEAIAGAYRWVAEKDRTLYGQNSAGLEDTLGVRLTRLHDWIASRPWKEIAR</sequence>
<evidence type="ECO:0000313" key="4">
    <source>
        <dbReference type="EMBL" id="MFD1939105.1"/>
    </source>
</evidence>
<comment type="caution">
    <text evidence="4">The sequence shown here is derived from an EMBL/GenBank/DDBJ whole genome shotgun (WGS) entry which is preliminary data.</text>
</comment>
<evidence type="ECO:0000259" key="3">
    <source>
        <dbReference type="Pfam" id="PF05368"/>
    </source>
</evidence>
<name>A0ABW4TD58_9ACTN</name>
<protein>
    <submittedName>
        <fullName evidence="4">SDR family oxidoreductase</fullName>
    </submittedName>
</protein>
<dbReference type="PANTHER" id="PTHR42748:SF7">
    <property type="entry name" value="NMRA LIKE REDOX SENSOR 1-RELATED"/>
    <property type="match status" value="1"/>
</dbReference>
<gene>
    <name evidence="4" type="ORF">ACFSKW_47355</name>
</gene>
<accession>A0ABW4TD58</accession>
<reference evidence="5" key="1">
    <citation type="journal article" date="2019" name="Int. J. Syst. Evol. Microbiol.">
        <title>The Global Catalogue of Microorganisms (GCM) 10K type strain sequencing project: providing services to taxonomists for standard genome sequencing and annotation.</title>
        <authorList>
            <consortium name="The Broad Institute Genomics Platform"/>
            <consortium name="The Broad Institute Genome Sequencing Center for Infectious Disease"/>
            <person name="Wu L."/>
            <person name="Ma J."/>
        </authorList>
    </citation>
    <scope>NUCLEOTIDE SEQUENCE [LARGE SCALE GENOMIC DNA]</scope>
    <source>
        <strain evidence="5">ICMP 6774ER</strain>
    </source>
</reference>
<dbReference type="PANTHER" id="PTHR42748">
    <property type="entry name" value="NITROGEN METABOLITE REPRESSION PROTEIN NMRA FAMILY MEMBER"/>
    <property type="match status" value="1"/>
</dbReference>
<evidence type="ECO:0000256" key="1">
    <source>
        <dbReference type="ARBA" id="ARBA00006328"/>
    </source>
</evidence>
<dbReference type="InterPro" id="IPR008030">
    <property type="entry name" value="NmrA-like"/>
</dbReference>
<dbReference type="InterPro" id="IPR051164">
    <property type="entry name" value="NmrA-like_oxidored"/>
</dbReference>